<evidence type="ECO:0000256" key="1">
    <source>
        <dbReference type="SAM" id="MobiDB-lite"/>
    </source>
</evidence>
<comment type="caution">
    <text evidence="2">The sequence shown here is derived from an EMBL/GenBank/DDBJ whole genome shotgun (WGS) entry which is preliminary data.</text>
</comment>
<gene>
    <name evidence="2" type="ORF">FNV43_RR04576</name>
</gene>
<feature type="region of interest" description="Disordered" evidence="1">
    <location>
        <begin position="92"/>
        <end position="179"/>
    </location>
</feature>
<organism evidence="2 3">
    <name type="scientific">Rhamnella rubrinervis</name>
    <dbReference type="NCBI Taxonomy" id="2594499"/>
    <lineage>
        <taxon>Eukaryota</taxon>
        <taxon>Viridiplantae</taxon>
        <taxon>Streptophyta</taxon>
        <taxon>Embryophyta</taxon>
        <taxon>Tracheophyta</taxon>
        <taxon>Spermatophyta</taxon>
        <taxon>Magnoliopsida</taxon>
        <taxon>eudicotyledons</taxon>
        <taxon>Gunneridae</taxon>
        <taxon>Pentapetalae</taxon>
        <taxon>rosids</taxon>
        <taxon>fabids</taxon>
        <taxon>Rosales</taxon>
        <taxon>Rhamnaceae</taxon>
        <taxon>rhamnoid group</taxon>
        <taxon>Rhamneae</taxon>
        <taxon>Rhamnella</taxon>
    </lineage>
</organism>
<feature type="compositionally biased region" description="Acidic residues" evidence="1">
    <location>
        <begin position="296"/>
        <end position="324"/>
    </location>
</feature>
<sequence length="373" mass="40818">MSSGDSAFEPFLEYSGLSASRTPSPSSASLAVRIIDPNQVAEQNLIPCVEPNVSPVGPNEDRPIFAFQHPIMIKTDIPSIFKLEDMPYLKKRYGKTKSTPPTKNFEKDRKMKEKKSTQKSRKSDPTQRVDPMPDNTVAISSNVIAPSTEETPPRKKQRLLSPQPTAKGKEPMVPVPKSNEPPAYKTNLGLKDSSSIHSIRSPTIRVVHDDFHDRASRPCPRGYHLRLNWAKEKQGVGSPQAGLLLCGCRAGRATSSGRGLVMQEKIVMRSGGALPEPKEMILKFKAGQTSWATPEPSEDDSDDDEASEISSGEDEPEQNNESPEDCTPAPEKSSPHEKDSFDEAMEVARTNTTGPSTNAKEVASASQPNQEEA</sequence>
<evidence type="ECO:0000313" key="3">
    <source>
        <dbReference type="Proteomes" id="UP000796880"/>
    </source>
</evidence>
<feature type="compositionally biased region" description="Polar residues" evidence="1">
    <location>
        <begin position="349"/>
        <end position="373"/>
    </location>
</feature>
<feature type="compositionally biased region" description="Polar residues" evidence="1">
    <location>
        <begin position="137"/>
        <end position="150"/>
    </location>
</feature>
<accession>A0A8K0MQ77</accession>
<dbReference type="AlphaFoldDB" id="A0A8K0MQ77"/>
<dbReference type="EMBL" id="VOIH02000002">
    <property type="protein sequence ID" value="KAF3454129.1"/>
    <property type="molecule type" value="Genomic_DNA"/>
</dbReference>
<protein>
    <submittedName>
        <fullName evidence="2">Uncharacterized protein</fullName>
    </submittedName>
</protein>
<evidence type="ECO:0000313" key="2">
    <source>
        <dbReference type="EMBL" id="KAF3454129.1"/>
    </source>
</evidence>
<dbReference type="Proteomes" id="UP000796880">
    <property type="component" value="Unassembled WGS sequence"/>
</dbReference>
<dbReference type="OrthoDB" id="1750920at2759"/>
<keyword evidence="3" id="KW-1185">Reference proteome</keyword>
<proteinExistence type="predicted"/>
<reference evidence="2" key="1">
    <citation type="submission" date="2020-03" db="EMBL/GenBank/DDBJ databases">
        <title>A high-quality chromosome-level genome assembly of a woody plant with both climbing and erect habits, Rhamnella rubrinervis.</title>
        <authorList>
            <person name="Lu Z."/>
            <person name="Yang Y."/>
            <person name="Zhu X."/>
            <person name="Sun Y."/>
        </authorList>
    </citation>
    <scope>NUCLEOTIDE SEQUENCE</scope>
    <source>
        <strain evidence="2">BYM</strain>
        <tissue evidence="2">Leaf</tissue>
    </source>
</reference>
<feature type="region of interest" description="Disordered" evidence="1">
    <location>
        <begin position="287"/>
        <end position="373"/>
    </location>
</feature>
<feature type="compositionally biased region" description="Basic and acidic residues" evidence="1">
    <location>
        <begin position="104"/>
        <end position="127"/>
    </location>
</feature>
<name>A0A8K0MQ77_9ROSA</name>